<dbReference type="InterPro" id="IPR023210">
    <property type="entry name" value="NADP_OxRdtase_dom"/>
</dbReference>
<evidence type="ECO:0000259" key="1">
    <source>
        <dbReference type="Pfam" id="PF00248"/>
    </source>
</evidence>
<evidence type="ECO:0000313" key="3">
    <source>
        <dbReference type="Proteomes" id="UP001527882"/>
    </source>
</evidence>
<gene>
    <name evidence="2" type="ORF">O9H85_36250</name>
</gene>
<feature type="domain" description="NADP-dependent oxidoreductase" evidence="1">
    <location>
        <begin position="38"/>
        <end position="220"/>
    </location>
</feature>
<dbReference type="SUPFAM" id="SSF51430">
    <property type="entry name" value="NAD(P)-linked oxidoreductase"/>
    <property type="match status" value="1"/>
</dbReference>
<accession>A0ABT4QLE8</accession>
<dbReference type="InterPro" id="IPR053135">
    <property type="entry name" value="AKR2_Oxidoreductase"/>
</dbReference>
<sequence length="304" mass="34678">MLGLGGHEFYPGGRIKGFQDDFDKAVTRGHIFPNFGDSNREEIMIHALESGINFFDATIDSEKEALGRLLKKLAPSHEILIQTRPEGMCYSYDPNNRQMSDFQLLRNEVIRILKLMQLEKIDIFNLAFMKAALDADPEYLDKISYNIQVLKQEGLIRFANADTFSGNDVYLQQINKGCFDSIYINYNLADRFMENEIVPAANHKSMGILTRELFMKGKLFAMGEEAGFLDKQQLAQIFIKWNLQNTSVSTAVIGVATVDQLKSNLQVLNDLTITQEEQSMIDKILETELYKEVSNTRKKAFFAQ</sequence>
<reference evidence="2 3" key="1">
    <citation type="submission" date="2022-12" db="EMBL/GenBank/DDBJ databases">
        <title>Draft genome sequence of Paenibacillus sp. dW9.</title>
        <authorList>
            <person name="Choi E.-W."/>
            <person name="Kim D.-U."/>
        </authorList>
    </citation>
    <scope>NUCLEOTIDE SEQUENCE [LARGE SCALE GENOMIC DNA]</scope>
    <source>
        <strain evidence="3">dW9</strain>
    </source>
</reference>
<evidence type="ECO:0000313" key="2">
    <source>
        <dbReference type="EMBL" id="MCZ8517680.1"/>
    </source>
</evidence>
<keyword evidence="3" id="KW-1185">Reference proteome</keyword>
<dbReference type="RefSeq" id="WP_269886208.1">
    <property type="nucleotide sequence ID" value="NZ_JAQAGZ010000047.1"/>
</dbReference>
<feature type="domain" description="NADP-dependent oxidoreductase" evidence="1">
    <location>
        <begin position="231"/>
        <end position="285"/>
    </location>
</feature>
<dbReference type="PANTHER" id="PTHR43312">
    <property type="entry name" value="D-THREO-ALDOSE 1-DEHYDROGENASE"/>
    <property type="match status" value="1"/>
</dbReference>
<dbReference type="EMBL" id="JAQAGZ010000047">
    <property type="protein sequence ID" value="MCZ8517680.1"/>
    <property type="molecule type" value="Genomic_DNA"/>
</dbReference>
<dbReference type="Proteomes" id="UP001527882">
    <property type="component" value="Unassembled WGS sequence"/>
</dbReference>
<comment type="caution">
    <text evidence="2">The sequence shown here is derived from an EMBL/GenBank/DDBJ whole genome shotgun (WGS) entry which is preliminary data.</text>
</comment>
<dbReference type="Gene3D" id="3.20.20.100">
    <property type="entry name" value="NADP-dependent oxidoreductase domain"/>
    <property type="match status" value="1"/>
</dbReference>
<dbReference type="PANTHER" id="PTHR43312:SF1">
    <property type="entry name" value="NADP-DEPENDENT OXIDOREDUCTASE DOMAIN-CONTAINING PROTEIN"/>
    <property type="match status" value="1"/>
</dbReference>
<protein>
    <submittedName>
        <fullName evidence="2">Aldo/keto reductase</fullName>
    </submittedName>
</protein>
<dbReference type="InterPro" id="IPR036812">
    <property type="entry name" value="NAD(P)_OxRdtase_dom_sf"/>
</dbReference>
<name>A0ABT4QLE8_9BACL</name>
<dbReference type="Pfam" id="PF00248">
    <property type="entry name" value="Aldo_ket_red"/>
    <property type="match status" value="2"/>
</dbReference>
<organism evidence="2 3">
    <name type="scientific">Paenibacillus gyeongsangnamensis</name>
    <dbReference type="NCBI Taxonomy" id="3388067"/>
    <lineage>
        <taxon>Bacteria</taxon>
        <taxon>Bacillati</taxon>
        <taxon>Bacillota</taxon>
        <taxon>Bacilli</taxon>
        <taxon>Bacillales</taxon>
        <taxon>Paenibacillaceae</taxon>
        <taxon>Paenibacillus</taxon>
    </lineage>
</organism>
<proteinExistence type="predicted"/>